<comment type="caution">
    <text evidence="2">The sequence shown here is derived from an EMBL/GenBank/DDBJ whole genome shotgun (WGS) entry which is preliminary data.</text>
</comment>
<evidence type="ECO:0000256" key="1">
    <source>
        <dbReference type="SAM" id="MobiDB-lite"/>
    </source>
</evidence>
<protein>
    <submittedName>
        <fullName evidence="2">Uncharacterized protein</fullName>
    </submittedName>
</protein>
<dbReference type="AlphaFoldDB" id="A0A9W9TVH6"/>
<dbReference type="PANTHER" id="PTHR35391:SF7">
    <property type="entry name" value="C2H2-TYPE DOMAIN-CONTAINING PROTEIN"/>
    <property type="match status" value="1"/>
</dbReference>
<keyword evidence="3" id="KW-1185">Reference proteome</keyword>
<proteinExistence type="predicted"/>
<accession>A0A9W9TVH6</accession>
<organism evidence="2 3">
    <name type="scientific">Penicillium citrinum</name>
    <dbReference type="NCBI Taxonomy" id="5077"/>
    <lineage>
        <taxon>Eukaryota</taxon>
        <taxon>Fungi</taxon>
        <taxon>Dikarya</taxon>
        <taxon>Ascomycota</taxon>
        <taxon>Pezizomycotina</taxon>
        <taxon>Eurotiomycetes</taxon>
        <taxon>Eurotiomycetidae</taxon>
        <taxon>Eurotiales</taxon>
        <taxon>Aspergillaceae</taxon>
        <taxon>Penicillium</taxon>
    </lineage>
</organism>
<sequence>MTLPARGKPGSLEDVFLRENNGPTIAERTSLCTEFFEKYMALSNLIPDPTLIDDQLARFTLWASNMDVFGPAHVSLDYRLRYSPTVVEIIHQLLQVICNSLKSRQWLQYRPPGKVFIGLIGNLRIVQPLDDPPQTPIGKKRRLSGSGNAEVTKRVDDSSDTDSDEDQVQKNVKLVTFTIGETVTRLFRLSNAIRKSAKESRINKIRDYTEDEEANNAVKELRLYTECYIRFRFPQAPDALRSALVDANALRLKRLYYQRSHRRRIALSVQLPQTAPRSIQLPKVSESVSAVHFTGSLETKATDKTPKQCELPSAPKTYATTARQTAVQALIADSIVEAPPG</sequence>
<feature type="region of interest" description="Disordered" evidence="1">
    <location>
        <begin position="131"/>
        <end position="166"/>
    </location>
</feature>
<dbReference type="EMBL" id="JAPQKT010000001">
    <property type="protein sequence ID" value="KAJ5242229.1"/>
    <property type="molecule type" value="Genomic_DNA"/>
</dbReference>
<evidence type="ECO:0000313" key="3">
    <source>
        <dbReference type="Proteomes" id="UP001147733"/>
    </source>
</evidence>
<dbReference type="PANTHER" id="PTHR35391">
    <property type="entry name" value="C2H2-TYPE DOMAIN-CONTAINING PROTEIN-RELATED"/>
    <property type="match status" value="1"/>
</dbReference>
<dbReference type="OrthoDB" id="20872at2759"/>
<reference evidence="2" key="1">
    <citation type="submission" date="2022-11" db="EMBL/GenBank/DDBJ databases">
        <authorList>
            <person name="Petersen C."/>
        </authorList>
    </citation>
    <scope>NUCLEOTIDE SEQUENCE</scope>
    <source>
        <strain evidence="2">IBT 23319</strain>
    </source>
</reference>
<name>A0A9W9TVH6_PENCI</name>
<dbReference type="Proteomes" id="UP001147733">
    <property type="component" value="Unassembled WGS sequence"/>
</dbReference>
<reference evidence="2" key="2">
    <citation type="journal article" date="2023" name="IMA Fungus">
        <title>Comparative genomic study of the Penicillium genus elucidates a diverse pangenome and 15 lateral gene transfer events.</title>
        <authorList>
            <person name="Petersen C."/>
            <person name="Sorensen T."/>
            <person name="Nielsen M.R."/>
            <person name="Sondergaard T.E."/>
            <person name="Sorensen J.L."/>
            <person name="Fitzpatrick D.A."/>
            <person name="Frisvad J.C."/>
            <person name="Nielsen K.L."/>
        </authorList>
    </citation>
    <scope>NUCLEOTIDE SEQUENCE</scope>
    <source>
        <strain evidence="2">IBT 23319</strain>
    </source>
</reference>
<evidence type="ECO:0000313" key="2">
    <source>
        <dbReference type="EMBL" id="KAJ5242229.1"/>
    </source>
</evidence>
<gene>
    <name evidence="2" type="ORF">N7469_000556</name>
</gene>
<dbReference type="GeneID" id="81378643"/>
<dbReference type="RefSeq" id="XP_056505233.1">
    <property type="nucleotide sequence ID" value="XM_056639476.1"/>
</dbReference>